<evidence type="ECO:0000256" key="1">
    <source>
        <dbReference type="SAM" id="MobiDB-lite"/>
    </source>
</evidence>
<name>A0A914H9U4_GLORO</name>
<sequence>MQLLDSCSGVYPQMSNTPPDDAFRCLGVCAPLGCSAFALHREEEHVHHLNYNFGPGIKLWLFIGAEWEEAVKALGQRLFADRWPPCPNPLGHVSFFFSPQQLRSAKIPFRFHVQRPGEAVLTVGLHCGINLGASVCVVKEFCNIRPPERSKRLAKAPAALAGQIRIASRMSRGGKRYGLPTPNGNGLPTPNGNGLPTPNGNGLPTPTSRLQMTKSFGFNCPTFFTGWSGRAGERESNDRA</sequence>
<dbReference type="AlphaFoldDB" id="A0A914H9U4"/>
<evidence type="ECO:0000259" key="2">
    <source>
        <dbReference type="Pfam" id="PF02373"/>
    </source>
</evidence>
<dbReference type="Gene3D" id="2.60.120.650">
    <property type="entry name" value="Cupin"/>
    <property type="match status" value="1"/>
</dbReference>
<dbReference type="Proteomes" id="UP000887572">
    <property type="component" value="Unplaced"/>
</dbReference>
<dbReference type="InterPro" id="IPR003347">
    <property type="entry name" value="JmjC_dom"/>
</dbReference>
<feature type="compositionally biased region" description="Low complexity" evidence="1">
    <location>
        <begin position="178"/>
        <end position="207"/>
    </location>
</feature>
<feature type="domain" description="JmjC" evidence="2">
    <location>
        <begin position="35"/>
        <end position="135"/>
    </location>
</feature>
<evidence type="ECO:0000313" key="3">
    <source>
        <dbReference type="Proteomes" id="UP000887572"/>
    </source>
</evidence>
<accession>A0A914H9U4</accession>
<keyword evidence="3" id="KW-1185">Reference proteome</keyword>
<reference evidence="4" key="1">
    <citation type="submission" date="2022-11" db="UniProtKB">
        <authorList>
            <consortium name="WormBaseParasite"/>
        </authorList>
    </citation>
    <scope>IDENTIFICATION</scope>
</reference>
<proteinExistence type="predicted"/>
<evidence type="ECO:0000313" key="4">
    <source>
        <dbReference type="WBParaSite" id="Gr19_v10_g15380.t1"/>
    </source>
</evidence>
<feature type="region of interest" description="Disordered" evidence="1">
    <location>
        <begin position="171"/>
        <end position="209"/>
    </location>
</feature>
<organism evidence="3 4">
    <name type="scientific">Globodera rostochiensis</name>
    <name type="common">Golden nematode worm</name>
    <name type="synonym">Heterodera rostochiensis</name>
    <dbReference type="NCBI Taxonomy" id="31243"/>
    <lineage>
        <taxon>Eukaryota</taxon>
        <taxon>Metazoa</taxon>
        <taxon>Ecdysozoa</taxon>
        <taxon>Nematoda</taxon>
        <taxon>Chromadorea</taxon>
        <taxon>Rhabditida</taxon>
        <taxon>Tylenchina</taxon>
        <taxon>Tylenchomorpha</taxon>
        <taxon>Tylenchoidea</taxon>
        <taxon>Heteroderidae</taxon>
        <taxon>Heteroderinae</taxon>
        <taxon>Globodera</taxon>
    </lineage>
</organism>
<dbReference type="WBParaSite" id="Gr19_v10_g15380.t1">
    <property type="protein sequence ID" value="Gr19_v10_g15380.t1"/>
    <property type="gene ID" value="Gr19_v10_g15380"/>
</dbReference>
<protein>
    <submittedName>
        <fullName evidence="4">JmjC domain-containing protein</fullName>
    </submittedName>
</protein>
<dbReference type="Pfam" id="PF02373">
    <property type="entry name" value="JmjC"/>
    <property type="match status" value="1"/>
</dbReference>